<comment type="caution">
    <text evidence="3">The sequence shown here is derived from an EMBL/GenBank/DDBJ whole genome shotgun (WGS) entry which is preliminary data.</text>
</comment>
<evidence type="ECO:0000256" key="1">
    <source>
        <dbReference type="SAM" id="MobiDB-lite"/>
    </source>
</evidence>
<accession>A0ABR1R234</accession>
<keyword evidence="4" id="KW-1185">Reference proteome</keyword>
<organism evidence="3 4">
    <name type="scientific">Apiospora marii</name>
    <dbReference type="NCBI Taxonomy" id="335849"/>
    <lineage>
        <taxon>Eukaryota</taxon>
        <taxon>Fungi</taxon>
        <taxon>Dikarya</taxon>
        <taxon>Ascomycota</taxon>
        <taxon>Pezizomycotina</taxon>
        <taxon>Sordariomycetes</taxon>
        <taxon>Xylariomycetidae</taxon>
        <taxon>Amphisphaeriales</taxon>
        <taxon>Apiosporaceae</taxon>
        <taxon>Apiospora</taxon>
    </lineage>
</organism>
<dbReference type="EMBL" id="JAQQWI010000022">
    <property type="protein sequence ID" value="KAK7995870.1"/>
    <property type="molecule type" value="Genomic_DNA"/>
</dbReference>
<dbReference type="InterPro" id="IPR006086">
    <property type="entry name" value="XPG-I_dom"/>
</dbReference>
<evidence type="ECO:0000313" key="4">
    <source>
        <dbReference type="Proteomes" id="UP001396898"/>
    </source>
</evidence>
<dbReference type="InterPro" id="IPR036279">
    <property type="entry name" value="5-3_exonuclease_C_sf"/>
</dbReference>
<feature type="domain" description="XPG-I" evidence="2">
    <location>
        <begin position="1"/>
        <end position="58"/>
    </location>
</feature>
<evidence type="ECO:0000259" key="2">
    <source>
        <dbReference type="Pfam" id="PF00867"/>
    </source>
</evidence>
<protein>
    <submittedName>
        <fullName evidence="3">PIN domain-like protein</fullName>
    </submittedName>
</protein>
<dbReference type="Pfam" id="PF00867">
    <property type="entry name" value="XPG_I"/>
    <property type="match status" value="1"/>
</dbReference>
<dbReference type="InterPro" id="IPR006084">
    <property type="entry name" value="XPG/Rad2"/>
</dbReference>
<dbReference type="SUPFAM" id="SSF47807">
    <property type="entry name" value="5' to 3' exonuclease, C-terminal subdomain"/>
    <property type="match status" value="1"/>
</dbReference>
<name>A0ABR1R234_9PEZI</name>
<sequence>MSTDGDAFLFGAQTVLRGLNAKNQVCMVEVFKMEDLKRAKPPLTQRVIFAMAILAGGDYSTGLPGCGPELALKIGTSNHGGLLWTLAEKEALRAEKFPIWRSRLAKDLKEGKFGRKEVTLAAALGDHFPDLAVVGYYIREMKKSTTTPAIDWNKDVDVPGLRQFTRVYFDWKYRHFAVKFVRTTDLCLLVRRLLRCIASGTDGSKWVTVQKIKTKGEGAAKEIRVKPNHAVVVPVDVMAEPIVDAYKGNLKKEEMEEDLEWLPFWLVEKACPALFQPPTEAPISNPKRKAEEGGPSEGEAPKRGRGRPPKDRAAADSARPRPATQAQAVGCRQQPMRGDT</sequence>
<feature type="region of interest" description="Disordered" evidence="1">
    <location>
        <begin position="277"/>
        <end position="340"/>
    </location>
</feature>
<proteinExistence type="predicted"/>
<dbReference type="Proteomes" id="UP001396898">
    <property type="component" value="Unassembled WGS sequence"/>
</dbReference>
<dbReference type="PANTHER" id="PTHR11081:SF59">
    <property type="entry name" value="FI23547P1"/>
    <property type="match status" value="1"/>
</dbReference>
<evidence type="ECO:0000313" key="3">
    <source>
        <dbReference type="EMBL" id="KAK7995870.1"/>
    </source>
</evidence>
<dbReference type="PANTHER" id="PTHR11081">
    <property type="entry name" value="FLAP ENDONUCLEASE FAMILY MEMBER"/>
    <property type="match status" value="1"/>
</dbReference>
<gene>
    <name evidence="3" type="ORF">PG991_015337</name>
</gene>
<reference evidence="3 4" key="1">
    <citation type="submission" date="2023-01" db="EMBL/GenBank/DDBJ databases">
        <title>Analysis of 21 Apiospora genomes using comparative genomics revels a genus with tremendous synthesis potential of carbohydrate active enzymes and secondary metabolites.</title>
        <authorList>
            <person name="Sorensen T."/>
        </authorList>
    </citation>
    <scope>NUCLEOTIDE SEQUENCE [LARGE SCALE GENOMIC DNA]</scope>
    <source>
        <strain evidence="3 4">CBS 20057</strain>
    </source>
</reference>